<dbReference type="SUPFAM" id="SSF141371">
    <property type="entry name" value="PilZ domain-like"/>
    <property type="match status" value="1"/>
</dbReference>
<dbReference type="AlphaFoldDB" id="A0A0K1Q8D7"/>
<evidence type="ECO:0000259" key="1">
    <source>
        <dbReference type="Pfam" id="PF07238"/>
    </source>
</evidence>
<sequence length="136" mass="15557">MSMFVRKNERREIRRAVNLACQVVRERDFRLVANRALDVSPDGMLVASESDLELGDKVIVTFRATGLDLWFDAEAEVARVEAGRRAGDRGRAVGLHFSTMDRVKRLILRTSLRRVPPPLPRRAQRIDWARSVARFA</sequence>
<evidence type="ECO:0000313" key="2">
    <source>
        <dbReference type="EMBL" id="AKV01922.1"/>
    </source>
</evidence>
<dbReference type="Proteomes" id="UP000064967">
    <property type="component" value="Chromosome"/>
</dbReference>
<feature type="domain" description="PilZ" evidence="1">
    <location>
        <begin position="10"/>
        <end position="109"/>
    </location>
</feature>
<dbReference type="STRING" id="1391654.AKJ09_08585"/>
<dbReference type="EMBL" id="CP012333">
    <property type="protein sequence ID" value="AKV01922.1"/>
    <property type="molecule type" value="Genomic_DNA"/>
</dbReference>
<accession>A0A0K1Q8D7</accession>
<dbReference type="Pfam" id="PF07238">
    <property type="entry name" value="PilZ"/>
    <property type="match status" value="1"/>
</dbReference>
<keyword evidence="3" id="KW-1185">Reference proteome</keyword>
<gene>
    <name evidence="2" type="ORF">AKJ09_08585</name>
</gene>
<dbReference type="Gene3D" id="2.40.10.220">
    <property type="entry name" value="predicted glycosyltransferase like domains"/>
    <property type="match status" value="1"/>
</dbReference>
<reference evidence="2 3" key="1">
    <citation type="submission" date="2015-08" db="EMBL/GenBank/DDBJ databases">
        <authorList>
            <person name="Babu N.S."/>
            <person name="Beckwith C.J."/>
            <person name="Beseler K.G."/>
            <person name="Brison A."/>
            <person name="Carone J.V."/>
            <person name="Caskin T.P."/>
            <person name="Diamond M."/>
            <person name="Durham M.E."/>
            <person name="Foxe J.M."/>
            <person name="Go M."/>
            <person name="Henderson B.A."/>
            <person name="Jones I.B."/>
            <person name="McGettigan J.A."/>
            <person name="Micheletti S.J."/>
            <person name="Nasrallah M.E."/>
            <person name="Ortiz D."/>
            <person name="Piller C.R."/>
            <person name="Privatt S.R."/>
            <person name="Schneider S.L."/>
            <person name="Sharp S."/>
            <person name="Smith T.C."/>
            <person name="Stanton J.D."/>
            <person name="Ullery H.E."/>
            <person name="Wilson R.J."/>
            <person name="Serrano M.G."/>
            <person name="Buck G."/>
            <person name="Lee V."/>
            <person name="Wang Y."/>
            <person name="Carvalho R."/>
            <person name="Voegtly L."/>
            <person name="Shi R."/>
            <person name="Duckworth R."/>
            <person name="Johnson A."/>
            <person name="Loviza R."/>
            <person name="Walstead R."/>
            <person name="Shah Z."/>
            <person name="Kiflezghi M."/>
            <person name="Wade K."/>
            <person name="Ball S.L."/>
            <person name="Bradley K.W."/>
            <person name="Asai D.J."/>
            <person name="Bowman C.A."/>
            <person name="Russell D.A."/>
            <person name="Pope W.H."/>
            <person name="Jacobs-Sera D."/>
            <person name="Hendrix R.W."/>
            <person name="Hatfull G.F."/>
        </authorList>
    </citation>
    <scope>NUCLEOTIDE SEQUENCE [LARGE SCALE GENOMIC DNA]</scope>
    <source>
        <strain evidence="2 3">DSM 27648</strain>
    </source>
</reference>
<protein>
    <recommendedName>
        <fullName evidence="1">PilZ domain-containing protein</fullName>
    </recommendedName>
</protein>
<evidence type="ECO:0000313" key="3">
    <source>
        <dbReference type="Proteomes" id="UP000064967"/>
    </source>
</evidence>
<proteinExistence type="predicted"/>
<name>A0A0K1Q8D7_9BACT</name>
<dbReference type="GO" id="GO:0035438">
    <property type="term" value="F:cyclic-di-GMP binding"/>
    <property type="evidence" value="ECO:0007669"/>
    <property type="project" value="InterPro"/>
</dbReference>
<dbReference type="InterPro" id="IPR009875">
    <property type="entry name" value="PilZ_domain"/>
</dbReference>
<organism evidence="2 3">
    <name type="scientific">Labilithrix luteola</name>
    <dbReference type="NCBI Taxonomy" id="1391654"/>
    <lineage>
        <taxon>Bacteria</taxon>
        <taxon>Pseudomonadati</taxon>
        <taxon>Myxococcota</taxon>
        <taxon>Polyangia</taxon>
        <taxon>Polyangiales</taxon>
        <taxon>Labilitrichaceae</taxon>
        <taxon>Labilithrix</taxon>
    </lineage>
</organism>
<dbReference type="KEGG" id="llu:AKJ09_08585"/>
<dbReference type="RefSeq" id="WP_146652925.1">
    <property type="nucleotide sequence ID" value="NZ_CP012333.1"/>
</dbReference>